<dbReference type="Gene3D" id="3.90.45.10">
    <property type="entry name" value="Peptide deformylase"/>
    <property type="match status" value="1"/>
</dbReference>
<dbReference type="GO" id="GO:0042586">
    <property type="term" value="F:peptide deformylase activity"/>
    <property type="evidence" value="ECO:0007669"/>
    <property type="project" value="UniProtKB-UniRule"/>
</dbReference>
<dbReference type="EC" id="3.5.1.88" evidence="5"/>
<dbReference type="NCBIfam" id="TIGR00079">
    <property type="entry name" value="pept_deformyl"/>
    <property type="match status" value="1"/>
</dbReference>
<dbReference type="PANTHER" id="PTHR10458">
    <property type="entry name" value="PEPTIDE DEFORMYLASE"/>
    <property type="match status" value="1"/>
</dbReference>
<dbReference type="GO" id="GO:0006412">
    <property type="term" value="P:translation"/>
    <property type="evidence" value="ECO:0007669"/>
    <property type="project" value="UniProtKB-UniRule"/>
</dbReference>
<keyword evidence="3 5" id="KW-0378">Hydrolase</keyword>
<dbReference type="GO" id="GO:0046872">
    <property type="term" value="F:metal ion binding"/>
    <property type="evidence" value="ECO:0007669"/>
    <property type="project" value="UniProtKB-KW"/>
</dbReference>
<feature type="active site" evidence="5">
    <location>
        <position position="145"/>
    </location>
</feature>
<reference evidence="7" key="1">
    <citation type="submission" date="2017-05" db="EMBL/GenBank/DDBJ databases">
        <authorList>
            <person name="Macchi M."/>
            <person name="Festa S."/>
            <person name="Coppotelli B.M."/>
            <person name="Morelli I.S."/>
        </authorList>
    </citation>
    <scope>NUCLEOTIDE SEQUENCE [LARGE SCALE GENOMIC DNA]</scope>
    <source>
        <strain evidence="7">I</strain>
    </source>
</reference>
<comment type="similarity">
    <text evidence="1 5">Belongs to the polypeptide deformylase family.</text>
</comment>
<evidence type="ECO:0000313" key="7">
    <source>
        <dbReference type="Proteomes" id="UP000196655"/>
    </source>
</evidence>
<dbReference type="OrthoDB" id="9804313at2"/>
<feature type="binding site" evidence="5">
    <location>
        <position position="144"/>
    </location>
    <ligand>
        <name>Fe cation</name>
        <dbReference type="ChEBI" id="CHEBI:24875"/>
    </ligand>
</feature>
<dbReference type="HAMAP" id="MF_00163">
    <property type="entry name" value="Pep_deformylase"/>
    <property type="match status" value="1"/>
</dbReference>
<comment type="caution">
    <text evidence="6">The sequence shown here is derived from an EMBL/GenBank/DDBJ whole genome shotgun (WGS) entry which is preliminary data.</text>
</comment>
<protein>
    <recommendedName>
        <fullName evidence="5">Peptide deformylase</fullName>
        <shortName evidence="5">PDF</shortName>
        <ecNumber evidence="5">3.5.1.88</ecNumber>
    </recommendedName>
    <alternativeName>
        <fullName evidence="5">Polypeptide deformylase</fullName>
    </alternativeName>
</protein>
<keyword evidence="7" id="KW-1185">Reference proteome</keyword>
<evidence type="ECO:0000256" key="4">
    <source>
        <dbReference type="ARBA" id="ARBA00022917"/>
    </source>
</evidence>
<evidence type="ECO:0000256" key="3">
    <source>
        <dbReference type="ARBA" id="ARBA00022801"/>
    </source>
</evidence>
<feature type="binding site" evidence="5">
    <location>
        <position position="148"/>
    </location>
    <ligand>
        <name>Fe cation</name>
        <dbReference type="ChEBI" id="CHEBI:24875"/>
    </ligand>
</feature>
<keyword evidence="4 5" id="KW-0648">Protein biosynthesis</keyword>
<feature type="binding site" evidence="5">
    <location>
        <position position="102"/>
    </location>
    <ligand>
        <name>Fe cation</name>
        <dbReference type="ChEBI" id="CHEBI:24875"/>
    </ligand>
</feature>
<dbReference type="PRINTS" id="PR01576">
    <property type="entry name" value="PDEFORMYLASE"/>
</dbReference>
<sequence>MTLLKITGMGHPVLRHIAEPVTDPLDPEIARLAADMIETMRDAPGIGLAAPQVYRPLRLIVFEVPQGRQEEGEPPAPGAPTVLINPEIVPLGDDTALGLEGCLSIPGFRGLVPRWRRIAYRGLGLDGEVIEREAEGLHARVVQHEVDHLDGVLYLDRLRDLADLALDAEARHLADRA</sequence>
<keyword evidence="5" id="KW-0408">Iron</keyword>
<dbReference type="FunFam" id="3.90.45.10:FF:000003">
    <property type="entry name" value="Peptide deformylase"/>
    <property type="match status" value="1"/>
</dbReference>
<dbReference type="InterPro" id="IPR036821">
    <property type="entry name" value="Peptide_deformylase_sf"/>
</dbReference>
<dbReference type="EMBL" id="NHON01000035">
    <property type="protein sequence ID" value="OWJ65592.1"/>
    <property type="molecule type" value="Genomic_DNA"/>
</dbReference>
<evidence type="ECO:0000256" key="1">
    <source>
        <dbReference type="ARBA" id="ARBA00010759"/>
    </source>
</evidence>
<dbReference type="NCBIfam" id="NF001159">
    <property type="entry name" value="PRK00150.1-3"/>
    <property type="match status" value="1"/>
</dbReference>
<comment type="catalytic activity">
    <reaction evidence="5">
        <text>N-terminal N-formyl-L-methionyl-[peptide] + H2O = N-terminal L-methionyl-[peptide] + formate</text>
        <dbReference type="Rhea" id="RHEA:24420"/>
        <dbReference type="Rhea" id="RHEA-COMP:10639"/>
        <dbReference type="Rhea" id="RHEA-COMP:10640"/>
        <dbReference type="ChEBI" id="CHEBI:15377"/>
        <dbReference type="ChEBI" id="CHEBI:15740"/>
        <dbReference type="ChEBI" id="CHEBI:49298"/>
        <dbReference type="ChEBI" id="CHEBI:64731"/>
        <dbReference type="EC" id="3.5.1.88"/>
    </reaction>
</comment>
<dbReference type="PANTHER" id="PTHR10458:SF22">
    <property type="entry name" value="PEPTIDE DEFORMYLASE"/>
    <property type="match status" value="1"/>
</dbReference>
<dbReference type="RefSeq" id="WP_088152590.1">
    <property type="nucleotide sequence ID" value="NZ_NHON01000035.1"/>
</dbReference>
<keyword evidence="2 5" id="KW-0479">Metal-binding</keyword>
<dbReference type="InterPro" id="IPR023635">
    <property type="entry name" value="Peptide_deformylase"/>
</dbReference>
<dbReference type="AlphaFoldDB" id="A0A211ZJZ1"/>
<evidence type="ECO:0000256" key="2">
    <source>
        <dbReference type="ARBA" id="ARBA00022723"/>
    </source>
</evidence>
<name>A0A211ZJZ1_9PROT</name>
<dbReference type="CDD" id="cd00487">
    <property type="entry name" value="Pep_deformylase"/>
    <property type="match status" value="1"/>
</dbReference>
<dbReference type="Pfam" id="PF01327">
    <property type="entry name" value="Pep_deformylase"/>
    <property type="match status" value="1"/>
</dbReference>
<gene>
    <name evidence="5" type="primary">def</name>
    <name evidence="6" type="ORF">BWR60_18955</name>
</gene>
<comment type="cofactor">
    <cofactor evidence="5">
        <name>Fe(2+)</name>
        <dbReference type="ChEBI" id="CHEBI:29033"/>
    </cofactor>
    <text evidence="5">Binds 1 Fe(2+) ion.</text>
</comment>
<evidence type="ECO:0000313" key="6">
    <source>
        <dbReference type="EMBL" id="OWJ65592.1"/>
    </source>
</evidence>
<comment type="function">
    <text evidence="5">Removes the formyl group from the N-terminal Met of newly synthesized proteins. Requires at least a dipeptide for an efficient rate of reaction. N-terminal L-methionine is a prerequisite for activity but the enzyme has broad specificity at other positions.</text>
</comment>
<dbReference type="SUPFAM" id="SSF56420">
    <property type="entry name" value="Peptide deformylase"/>
    <property type="match status" value="1"/>
</dbReference>
<proteinExistence type="inferred from homology"/>
<dbReference type="PIRSF" id="PIRSF004749">
    <property type="entry name" value="Pep_def"/>
    <property type="match status" value="1"/>
</dbReference>
<evidence type="ECO:0000256" key="5">
    <source>
        <dbReference type="HAMAP-Rule" id="MF_00163"/>
    </source>
</evidence>
<organism evidence="6 7">
    <name type="scientific">Inquilinus limosus</name>
    <dbReference type="NCBI Taxonomy" id="171674"/>
    <lineage>
        <taxon>Bacteria</taxon>
        <taxon>Pseudomonadati</taxon>
        <taxon>Pseudomonadota</taxon>
        <taxon>Alphaproteobacteria</taxon>
        <taxon>Rhodospirillales</taxon>
        <taxon>Rhodospirillaceae</taxon>
        <taxon>Inquilinus</taxon>
    </lineage>
</organism>
<accession>A0A211ZJZ1</accession>
<dbReference type="STRING" id="1122125.GCA_000423185_02676"/>
<dbReference type="Proteomes" id="UP000196655">
    <property type="component" value="Unassembled WGS sequence"/>
</dbReference>